<sequence>MFGKGPHFSPPPPLLRNARVYLRPPQFGDFRQWARLRGESQAFLEPWEPSWGEEALSRATYRDRTTRMARDWRADVAYSFHIFERTNDRLVGGVNLNSVRRGVAQAASIGYWLGQQYARQGLMSATLALALPFAFHDLHLHRVEAACLGGNDASRTLLHKFGFQPIGIAHSCLKINGFWQDHMLFDLILENLLVSRGMAEPVK</sequence>
<dbReference type="Pfam" id="PF13302">
    <property type="entry name" value="Acetyltransf_3"/>
    <property type="match status" value="1"/>
</dbReference>
<evidence type="ECO:0000256" key="1">
    <source>
        <dbReference type="ARBA" id="ARBA00022679"/>
    </source>
</evidence>
<dbReference type="EC" id="2.-.-.-" evidence="5"/>
<dbReference type="PROSITE" id="PS51186">
    <property type="entry name" value="GNAT"/>
    <property type="match status" value="1"/>
</dbReference>
<evidence type="ECO:0000313" key="5">
    <source>
        <dbReference type="EMBL" id="MDY0883966.1"/>
    </source>
</evidence>
<organism evidence="5 6">
    <name type="scientific">Dongia soli</name>
    <dbReference type="NCBI Taxonomy" id="600628"/>
    <lineage>
        <taxon>Bacteria</taxon>
        <taxon>Pseudomonadati</taxon>
        <taxon>Pseudomonadota</taxon>
        <taxon>Alphaproteobacteria</taxon>
        <taxon>Rhodospirillales</taxon>
        <taxon>Dongiaceae</taxon>
        <taxon>Dongia</taxon>
    </lineage>
</organism>
<dbReference type="InterPro" id="IPR000182">
    <property type="entry name" value="GNAT_dom"/>
</dbReference>
<feature type="domain" description="N-acetyltransferase" evidence="4">
    <location>
        <begin position="28"/>
        <end position="190"/>
    </location>
</feature>
<dbReference type="EMBL" id="JAXCLW010000003">
    <property type="protein sequence ID" value="MDY0883966.1"/>
    <property type="molecule type" value="Genomic_DNA"/>
</dbReference>
<keyword evidence="1 5" id="KW-0808">Transferase</keyword>
<comment type="caution">
    <text evidence="5">The sequence shown here is derived from an EMBL/GenBank/DDBJ whole genome shotgun (WGS) entry which is preliminary data.</text>
</comment>
<dbReference type="Gene3D" id="3.40.630.30">
    <property type="match status" value="1"/>
</dbReference>
<evidence type="ECO:0000259" key="4">
    <source>
        <dbReference type="PROSITE" id="PS51186"/>
    </source>
</evidence>
<dbReference type="PANTHER" id="PTHR43792">
    <property type="entry name" value="GNAT FAMILY, PUTATIVE (AFU_ORTHOLOGUE AFUA_3G00765)-RELATED-RELATED"/>
    <property type="match status" value="1"/>
</dbReference>
<name>A0ABU5EC80_9PROT</name>
<dbReference type="PANTHER" id="PTHR43792:SF8">
    <property type="entry name" value="[RIBOSOMAL PROTEIN US5]-ALANINE N-ACETYLTRANSFERASE"/>
    <property type="match status" value="1"/>
</dbReference>
<protein>
    <submittedName>
        <fullName evidence="5">GNAT family protein</fullName>
        <ecNumber evidence="5">2.-.-.-</ecNumber>
    </submittedName>
</protein>
<dbReference type="GO" id="GO:0016740">
    <property type="term" value="F:transferase activity"/>
    <property type="evidence" value="ECO:0007669"/>
    <property type="project" value="UniProtKB-KW"/>
</dbReference>
<evidence type="ECO:0000256" key="2">
    <source>
        <dbReference type="ARBA" id="ARBA00023315"/>
    </source>
</evidence>
<evidence type="ECO:0000256" key="3">
    <source>
        <dbReference type="ARBA" id="ARBA00038502"/>
    </source>
</evidence>
<evidence type="ECO:0000313" key="6">
    <source>
        <dbReference type="Proteomes" id="UP001279642"/>
    </source>
</evidence>
<dbReference type="SUPFAM" id="SSF55729">
    <property type="entry name" value="Acyl-CoA N-acyltransferases (Nat)"/>
    <property type="match status" value="1"/>
</dbReference>
<keyword evidence="6" id="KW-1185">Reference proteome</keyword>
<comment type="similarity">
    <text evidence="3">Belongs to the acetyltransferase family. RimJ subfamily.</text>
</comment>
<proteinExistence type="inferred from homology"/>
<reference evidence="5 6" key="1">
    <citation type="journal article" date="2016" name="Antonie Van Leeuwenhoek">
        <title>Dongia soli sp. nov., isolated from soil from Dokdo, Korea.</title>
        <authorList>
            <person name="Kim D.U."/>
            <person name="Lee H."/>
            <person name="Kim H."/>
            <person name="Kim S.G."/>
            <person name="Ka J.O."/>
        </authorList>
    </citation>
    <scope>NUCLEOTIDE SEQUENCE [LARGE SCALE GENOMIC DNA]</scope>
    <source>
        <strain evidence="5 6">D78</strain>
    </source>
</reference>
<dbReference type="Proteomes" id="UP001279642">
    <property type="component" value="Unassembled WGS sequence"/>
</dbReference>
<gene>
    <name evidence="5" type="ORF">SMD27_14030</name>
</gene>
<accession>A0ABU5EC80</accession>
<keyword evidence="2" id="KW-0012">Acyltransferase</keyword>
<dbReference type="InterPro" id="IPR051531">
    <property type="entry name" value="N-acetyltransferase"/>
</dbReference>
<dbReference type="RefSeq" id="WP_320509028.1">
    <property type="nucleotide sequence ID" value="NZ_JAXCLW010000003.1"/>
</dbReference>
<dbReference type="InterPro" id="IPR016181">
    <property type="entry name" value="Acyl_CoA_acyltransferase"/>
</dbReference>